<protein>
    <submittedName>
        <fullName evidence="3">1-deoxy-D-xylulose-5-phosphate synthase</fullName>
    </submittedName>
</protein>
<evidence type="ECO:0000313" key="2">
    <source>
        <dbReference type="Proteomes" id="UP000270296"/>
    </source>
</evidence>
<dbReference type="OrthoDB" id="5865767at2759"/>
<gene>
    <name evidence="1" type="ORF">SBAD_LOCUS680</name>
</gene>
<evidence type="ECO:0000313" key="3">
    <source>
        <dbReference type="WBParaSite" id="SBAD_0000070301-mRNA-1"/>
    </source>
</evidence>
<accession>A0A183IAN6</accession>
<dbReference type="AlphaFoldDB" id="A0A183IAN6"/>
<reference evidence="3" key="1">
    <citation type="submission" date="2016-06" db="UniProtKB">
        <authorList>
            <consortium name="WormBaseParasite"/>
        </authorList>
    </citation>
    <scope>IDENTIFICATION</scope>
</reference>
<proteinExistence type="predicted"/>
<sequence>MMAVLQDFDFGKTAAQVEASVKKHETISADVLPR</sequence>
<reference evidence="1 2" key="2">
    <citation type="submission" date="2018-11" db="EMBL/GenBank/DDBJ databases">
        <authorList>
            <consortium name="Pathogen Informatics"/>
        </authorList>
    </citation>
    <scope>NUCLEOTIDE SEQUENCE [LARGE SCALE GENOMIC DNA]</scope>
</reference>
<dbReference type="EMBL" id="UZAM01002903">
    <property type="protein sequence ID" value="VDO87035.1"/>
    <property type="molecule type" value="Genomic_DNA"/>
</dbReference>
<dbReference type="WBParaSite" id="SBAD_0000070301-mRNA-1">
    <property type="protein sequence ID" value="SBAD_0000070301-mRNA-1"/>
    <property type="gene ID" value="SBAD_0000070301"/>
</dbReference>
<keyword evidence="2" id="KW-1185">Reference proteome</keyword>
<organism evidence="3">
    <name type="scientific">Soboliphyme baturini</name>
    <dbReference type="NCBI Taxonomy" id="241478"/>
    <lineage>
        <taxon>Eukaryota</taxon>
        <taxon>Metazoa</taxon>
        <taxon>Ecdysozoa</taxon>
        <taxon>Nematoda</taxon>
        <taxon>Enoplea</taxon>
        <taxon>Dorylaimia</taxon>
        <taxon>Dioctophymatida</taxon>
        <taxon>Dioctophymatoidea</taxon>
        <taxon>Soboliphymatidae</taxon>
        <taxon>Soboliphyme</taxon>
    </lineage>
</organism>
<name>A0A183IAN6_9BILA</name>
<dbReference type="Proteomes" id="UP000270296">
    <property type="component" value="Unassembled WGS sequence"/>
</dbReference>
<evidence type="ECO:0000313" key="1">
    <source>
        <dbReference type="EMBL" id="VDO87035.1"/>
    </source>
</evidence>